<dbReference type="PROSITE" id="PS00330">
    <property type="entry name" value="HEMOLYSIN_CALCIUM"/>
    <property type="match status" value="1"/>
</dbReference>
<dbReference type="PANTHER" id="PTHR45739:SF8">
    <property type="entry name" value="FRAS1-RELATED EXTRACELLULAR MATRIX PROTEIN 1"/>
    <property type="match status" value="1"/>
</dbReference>
<dbReference type="PRINTS" id="PR00313">
    <property type="entry name" value="CABNDNGRPT"/>
</dbReference>
<dbReference type="NCBIfam" id="TIGR03661">
    <property type="entry name" value="T1SS_VCA0849"/>
    <property type="match status" value="1"/>
</dbReference>
<keyword evidence="1 4" id="KW-0732">Signal</keyword>
<reference evidence="6 7" key="1">
    <citation type="submission" date="2019-04" db="EMBL/GenBank/DDBJ databases">
        <authorList>
            <person name="Van Vliet M D."/>
        </authorList>
    </citation>
    <scope>NUCLEOTIDE SEQUENCE [LARGE SCALE GENOMIC DNA]</scope>
    <source>
        <strain evidence="6 7">F21</strain>
    </source>
</reference>
<dbReference type="InterPro" id="IPR011049">
    <property type="entry name" value="Serralysin-like_metalloprot_C"/>
</dbReference>
<evidence type="ECO:0000256" key="1">
    <source>
        <dbReference type="ARBA" id="ARBA00022729"/>
    </source>
</evidence>
<dbReference type="InterPro" id="IPR051561">
    <property type="entry name" value="FRAS1_ECM"/>
</dbReference>
<dbReference type="AlphaFoldDB" id="A0A6C2UN26"/>
<dbReference type="InterPro" id="IPR018511">
    <property type="entry name" value="Hemolysin-typ_Ca-bd_CS"/>
</dbReference>
<dbReference type="Gene3D" id="2.150.10.10">
    <property type="entry name" value="Serralysin-like metalloprotease, C-terminal"/>
    <property type="match status" value="1"/>
</dbReference>
<dbReference type="EMBL" id="CAAHFH010000002">
    <property type="protein sequence ID" value="VGO20757.1"/>
    <property type="molecule type" value="Genomic_DNA"/>
</dbReference>
<dbReference type="Pfam" id="PF03160">
    <property type="entry name" value="Calx-beta"/>
    <property type="match status" value="2"/>
</dbReference>
<proteinExistence type="predicted"/>
<dbReference type="InterPro" id="IPR003644">
    <property type="entry name" value="Calx_beta"/>
</dbReference>
<evidence type="ECO:0000313" key="6">
    <source>
        <dbReference type="EMBL" id="VGO20757.1"/>
    </source>
</evidence>
<feature type="domain" description="Calx-beta" evidence="5">
    <location>
        <begin position="535"/>
        <end position="639"/>
    </location>
</feature>
<evidence type="ECO:0000259" key="5">
    <source>
        <dbReference type="Pfam" id="PF03160"/>
    </source>
</evidence>
<evidence type="ECO:0000256" key="3">
    <source>
        <dbReference type="ARBA" id="ARBA00022837"/>
    </source>
</evidence>
<gene>
    <name evidence="6" type="primary">lktA</name>
    <name evidence="6" type="ORF">SCARR_02824</name>
</gene>
<evidence type="ECO:0000313" key="7">
    <source>
        <dbReference type="Proteomes" id="UP000346198"/>
    </source>
</evidence>
<accession>A0A6C2UN26</accession>
<feature type="chain" id="PRO_5025673956" evidence="4">
    <location>
        <begin position="32"/>
        <end position="884"/>
    </location>
</feature>
<sequence length="884" mass="93661">MKQTDISVRFSSALSWVLLFAAVFSGPPSEAATITEPPTTFYGKVTGVGGAQPFVMHEGFLEWTIRRADGSELQIETGLFPLNNGIFSYRIEVPHSAEVIGLDPGVGIPMPPTGSTNEHAQALVDGIAAEFVGPSGSYFEVGQQSRAATYRLDLAVDVAPLDTDLDGMPDWWETLNELDLQDPSDASLDLDGDGIANLQEYLLGLGPNQDNRLPGLLTQELLAYAGHTTGFRLLASDSDSAPSDIRYTLTALPMFGRLVLRNAVENPGAPDLDLAVGGQFTQADVNSGRFVFVQEGDVSSASNTAFSVAVQDEDAAHPVAEGSVALRFYELPASDIMVSESGGLRRETFLASRAGDAVVWDAADELVAVDVQVPSSGLTAAGYASLYQPKFGDERQQYILGGRGDDALAGGMADDVLIGGRGNDSLSGGGGRDQFLFKANDRGADLIADYSIADLDVLDFSQLLSGASGRVDDYIQFEAAGSDTLVRIGLDGNGQTFTNLTVTLADLSLSALDAYQLVANGLVKAGGLRLLPLVSVVASDAAASENAGNSGVFTLERQGDWALPLTVNFSLDGAALNGTDYAATALTVQFAAGQKTAQVQIQPFADNTIEPDEIVELVLLSDPAYLIGMEDRAEVVIKDLQAVVGIEVLERLATTNPLSPGWILLSRNGQLANSLVVQLTIGGEAESGVDYQSVSSFVSFGAGDAEILIEILPLGTAVLDGGAEVVDIAVKARSTYALADVAEGRVTIVALRDTLAQWQAREFPGSTASLEDFAMEDSGSTGSDHLLRYAYGMNPQQPDLARLPKIVWRDGHMTVDVHRNPAATDIAISVAVSSDLVSWSESESMIRKITAPEHATAADVETYEVVPLVETEEQVFMRVRVDYE</sequence>
<dbReference type="SUPFAM" id="SSF51120">
    <property type="entry name" value="beta-Roll"/>
    <property type="match status" value="1"/>
</dbReference>
<organism evidence="6 7">
    <name type="scientific">Pontiella sulfatireligans</name>
    <dbReference type="NCBI Taxonomy" id="2750658"/>
    <lineage>
        <taxon>Bacteria</taxon>
        <taxon>Pseudomonadati</taxon>
        <taxon>Kiritimatiellota</taxon>
        <taxon>Kiritimatiellia</taxon>
        <taxon>Kiritimatiellales</taxon>
        <taxon>Pontiellaceae</taxon>
        <taxon>Pontiella</taxon>
    </lineage>
</organism>
<dbReference type="PANTHER" id="PTHR45739">
    <property type="entry name" value="MATRIX PROTEIN, PUTATIVE-RELATED"/>
    <property type="match status" value="1"/>
</dbReference>
<feature type="domain" description="Calx-beta" evidence="5">
    <location>
        <begin position="668"/>
        <end position="711"/>
    </location>
</feature>
<dbReference type="GO" id="GO:0009653">
    <property type="term" value="P:anatomical structure morphogenesis"/>
    <property type="evidence" value="ECO:0007669"/>
    <property type="project" value="TreeGrafter"/>
</dbReference>
<keyword evidence="7" id="KW-1185">Reference proteome</keyword>
<protein>
    <submittedName>
        <fullName evidence="6">Leukotoxin</fullName>
    </submittedName>
</protein>
<dbReference type="InterPro" id="IPR038081">
    <property type="entry name" value="CalX-like_sf"/>
</dbReference>
<keyword evidence="2" id="KW-0677">Repeat</keyword>
<dbReference type="InterPro" id="IPR019960">
    <property type="entry name" value="T1SS_VCA0849"/>
</dbReference>
<dbReference type="GO" id="GO:0007154">
    <property type="term" value="P:cell communication"/>
    <property type="evidence" value="ECO:0007669"/>
    <property type="project" value="InterPro"/>
</dbReference>
<dbReference type="GO" id="GO:0016020">
    <property type="term" value="C:membrane"/>
    <property type="evidence" value="ECO:0007669"/>
    <property type="project" value="InterPro"/>
</dbReference>
<dbReference type="Gene3D" id="2.60.40.2030">
    <property type="match status" value="2"/>
</dbReference>
<dbReference type="Proteomes" id="UP000346198">
    <property type="component" value="Unassembled WGS sequence"/>
</dbReference>
<dbReference type="SUPFAM" id="SSF141072">
    <property type="entry name" value="CalX-like"/>
    <property type="match status" value="2"/>
</dbReference>
<feature type="signal peptide" evidence="4">
    <location>
        <begin position="1"/>
        <end position="31"/>
    </location>
</feature>
<evidence type="ECO:0000256" key="4">
    <source>
        <dbReference type="SAM" id="SignalP"/>
    </source>
</evidence>
<dbReference type="RefSeq" id="WP_136062275.1">
    <property type="nucleotide sequence ID" value="NZ_CAAHFH010000002.1"/>
</dbReference>
<dbReference type="Pfam" id="PF16184">
    <property type="entry name" value="Cadherin_3"/>
    <property type="match status" value="1"/>
</dbReference>
<evidence type="ECO:0000256" key="2">
    <source>
        <dbReference type="ARBA" id="ARBA00022737"/>
    </source>
</evidence>
<name>A0A6C2UN26_9BACT</name>
<keyword evidence="3" id="KW-0106">Calcium</keyword>